<evidence type="ECO:0000313" key="1">
    <source>
        <dbReference type="EMBL" id="MBJ7542500.1"/>
    </source>
</evidence>
<protein>
    <submittedName>
        <fullName evidence="1">Uncharacterized protein</fullName>
    </submittedName>
</protein>
<comment type="caution">
    <text evidence="1">The sequence shown here is derived from an EMBL/GenBank/DDBJ whole genome shotgun (WGS) entry which is preliminary data.</text>
</comment>
<dbReference type="EMBL" id="JAEMUK010000006">
    <property type="protein sequence ID" value="MBJ7542500.1"/>
    <property type="molecule type" value="Genomic_DNA"/>
</dbReference>
<evidence type="ECO:0000313" key="2">
    <source>
        <dbReference type="Proteomes" id="UP000623250"/>
    </source>
</evidence>
<organism evidence="1 2">
    <name type="scientific">Rhodomicrobium udaipurense</name>
    <dbReference type="NCBI Taxonomy" id="1202716"/>
    <lineage>
        <taxon>Bacteria</taxon>
        <taxon>Pseudomonadati</taxon>
        <taxon>Pseudomonadota</taxon>
        <taxon>Alphaproteobacteria</taxon>
        <taxon>Hyphomicrobiales</taxon>
        <taxon>Hyphomicrobiaceae</taxon>
        <taxon>Rhodomicrobium</taxon>
    </lineage>
</organism>
<dbReference type="AlphaFoldDB" id="A0A8I1KG90"/>
<keyword evidence="2" id="KW-1185">Reference proteome</keyword>
<proteinExistence type="predicted"/>
<reference evidence="1 2" key="1">
    <citation type="submission" date="2020-12" db="EMBL/GenBank/DDBJ databases">
        <title>Revised draft genomes of Rhodomicrobium vannielii ATCC 17100 and Rhodomicrobium udaipurense JA643.</title>
        <authorList>
            <person name="Conners E.M."/>
            <person name="Davenport E.J."/>
            <person name="Bose A."/>
        </authorList>
    </citation>
    <scope>NUCLEOTIDE SEQUENCE [LARGE SCALE GENOMIC DNA]</scope>
    <source>
        <strain evidence="1 2">JA643</strain>
    </source>
</reference>
<gene>
    <name evidence="1" type="ORF">JDN41_02895</name>
</gene>
<sequence length="97" mass="10441">MSAPDLRGGRPETMMNFSPFRNETDAITLGGLTIENREDRVSVYGTLAITRDRAGLQAAKVLKEAVDRIVKELETGGDLPTVVASAEPPAKVKNPFA</sequence>
<accession>A0A8I1KG90</accession>
<name>A0A8I1KG90_9HYPH</name>
<dbReference type="Proteomes" id="UP000623250">
    <property type="component" value="Unassembled WGS sequence"/>
</dbReference>